<name>A7AQV0_BABBO</name>
<dbReference type="EMBL" id="AK441363">
    <property type="protein sequence ID" value="BAN65157.1"/>
    <property type="molecule type" value="mRNA"/>
</dbReference>
<dbReference type="GeneID" id="5478721"/>
<keyword evidence="4" id="KW-1185">Reference proteome</keyword>
<reference evidence="3 4" key="1">
    <citation type="journal article" date="2007" name="PLoS Pathog.">
        <title>Genome sequence of Babesia bovis and comparative analysis of apicomplexan hemoprotozoa.</title>
        <authorList>
            <person name="Brayton K.A."/>
            <person name="Lau A.O.T."/>
            <person name="Herndon D.R."/>
            <person name="Hannick L."/>
            <person name="Kappmeyer L.S."/>
            <person name="Berens S.J."/>
            <person name="Bidwell S.L."/>
            <person name="Brown W.C."/>
            <person name="Crabtree J."/>
            <person name="Fadrosh D."/>
            <person name="Feldblum T."/>
            <person name="Forberger H.A."/>
            <person name="Haas B.J."/>
            <person name="Howell J.M."/>
            <person name="Khouri H."/>
            <person name="Koo H."/>
            <person name="Mann D.J."/>
            <person name="Norimine J."/>
            <person name="Paulsen I.T."/>
            <person name="Radune D."/>
            <person name="Ren Q."/>
            <person name="Smith R.K. Jr."/>
            <person name="Suarez C.E."/>
            <person name="White O."/>
            <person name="Wortman J.R."/>
            <person name="Knowles D.P. Jr."/>
            <person name="McElwain T.F."/>
            <person name="Nene V.M."/>
        </authorList>
    </citation>
    <scope>NUCLEOTIDE SEQUENCE [LARGE SCALE GENOMIC DNA]</scope>
    <source>
        <strain evidence="3">T2Bo</strain>
    </source>
</reference>
<evidence type="ECO:0000256" key="1">
    <source>
        <dbReference type="SAM" id="Phobius"/>
    </source>
</evidence>
<gene>
    <name evidence="2 3" type="ORF">BBOV_IV005580</name>
</gene>
<reference evidence="4" key="4">
    <citation type="journal article" date="2020" name="Data Brief">
        <title>Transcriptome dataset of Babesia bovis life stages within vertebrate and invertebrate hosts.</title>
        <authorList>
            <person name="Ueti M.W."/>
            <person name="Johnson W.C."/>
            <person name="Kappmeyer L.S."/>
            <person name="Herndon D.R."/>
            <person name="Mousel M.R."/>
            <person name="Reif K.E."/>
            <person name="Taus N.S."/>
            <person name="Ifeonu O.O."/>
            <person name="Silva J.C."/>
            <person name="Suarez C.E."/>
            <person name="Brayton K.A."/>
        </authorList>
    </citation>
    <scope>NUCLEOTIDE SEQUENCE [LARGE SCALE GENOMIC DNA]</scope>
</reference>
<dbReference type="eggNOG" id="ENOG502SX31">
    <property type="taxonomic scope" value="Eukaryota"/>
</dbReference>
<proteinExistence type="evidence at transcript level"/>
<sequence length="234" mass="26040">MERHPEGAPMHTDAESKLRTGDVGTFHTIYDANGAEIDYQDEEKASNWLKRKVDKGVSMGASLPMYKKYIEHDMISKDRQKTGRRLNKYVRRLLTVLFCFGVAVGTYMGSTKVINWAEDKRKGTGVLENTPSEDVARLLQTIESLRVELNKVKEATYANSVAINSMTNGAFRLPGNEEAAPKKAKFGKGKPSINQGYVSQNFDAKQFAYAGDAQAKDVGTEVNLNPIVYEADIH</sequence>
<dbReference type="RefSeq" id="XP_001610487.1">
    <property type="nucleotide sequence ID" value="XM_001610437.1"/>
</dbReference>
<dbReference type="STRING" id="5865.A7AQV0"/>
<evidence type="ECO:0000313" key="2">
    <source>
        <dbReference type="EMBL" id="BAN65157.1"/>
    </source>
</evidence>
<keyword evidence="1" id="KW-0812">Transmembrane</keyword>
<evidence type="ECO:0000313" key="4">
    <source>
        <dbReference type="Proteomes" id="UP000002173"/>
    </source>
</evidence>
<accession>A7AQV0</accession>
<dbReference type="KEGG" id="bbo:BBOV_IV005580"/>
<protein>
    <submittedName>
        <fullName evidence="3">Uncharacterized protein</fullName>
    </submittedName>
</protein>
<reference evidence="4" key="5">
    <citation type="journal article" date="2021" name="Int. J. Parasitol.">
        <title>Comparative analysis of gene expression between Babesia bovis blood stages and kinetes allowed by improved genome annotation.</title>
        <authorList>
            <person name="Ueti M.W."/>
            <person name="Johnson W.C."/>
            <person name="Kappmeyer L.S."/>
            <person name="Herndon D.R."/>
            <person name="Mousel M.R."/>
            <person name="Reif K.E."/>
            <person name="Taus N.S."/>
            <person name="Ifeonu O.O."/>
            <person name="Silva J.C."/>
            <person name="Suarez C.E."/>
            <person name="Brayton K.A."/>
        </authorList>
    </citation>
    <scope>NUCLEOTIDE SEQUENCE [LARGE SCALE GENOMIC DNA]</scope>
</reference>
<dbReference type="VEuPathDB" id="PiroplasmaDB:BBOV_IV005580"/>
<evidence type="ECO:0000313" key="3">
    <source>
        <dbReference type="EMBL" id="EDO06919.1"/>
    </source>
</evidence>
<keyword evidence="1" id="KW-1133">Transmembrane helix</keyword>
<reference evidence="2" key="3">
    <citation type="journal article" date="2014" name="BMC Genomics">
        <title>The Babesia bovis gene and promoter model: an update from full-length EST analysis.</title>
        <authorList>
            <person name="Yamagishi J."/>
            <person name="Wakaguri H."/>
            <person name="Yokoyama N."/>
            <person name="Yamashita R."/>
            <person name="Suzuki Y."/>
            <person name="Xuan X."/>
            <person name="Igarashi I."/>
        </authorList>
    </citation>
    <scope>NUCLEOTIDE SEQUENCE</scope>
    <source>
        <strain evidence="2">Texas</strain>
    </source>
</reference>
<dbReference type="OMA" id="GAHEQET"/>
<feature type="transmembrane region" description="Helical" evidence="1">
    <location>
        <begin position="89"/>
        <end position="108"/>
    </location>
</feature>
<dbReference type="AlphaFoldDB" id="A7AQV0"/>
<organism evidence="3 4">
    <name type="scientific">Babesia bovis</name>
    <dbReference type="NCBI Taxonomy" id="5865"/>
    <lineage>
        <taxon>Eukaryota</taxon>
        <taxon>Sar</taxon>
        <taxon>Alveolata</taxon>
        <taxon>Apicomplexa</taxon>
        <taxon>Aconoidasida</taxon>
        <taxon>Piroplasmida</taxon>
        <taxon>Babesiidae</taxon>
        <taxon>Babesia</taxon>
    </lineage>
</organism>
<dbReference type="EMBL" id="AAXT01000002">
    <property type="protein sequence ID" value="EDO06919.1"/>
    <property type="molecule type" value="Genomic_DNA"/>
</dbReference>
<reference evidence="3" key="2">
    <citation type="submission" date="2007-08" db="EMBL/GenBank/DDBJ databases">
        <authorList>
            <person name="Nene V."/>
        </authorList>
    </citation>
    <scope>NUCLEOTIDE SEQUENCE</scope>
    <source>
        <strain evidence="3">T2Bo</strain>
    </source>
</reference>
<keyword evidence="1" id="KW-0472">Membrane</keyword>
<dbReference type="Proteomes" id="UP000002173">
    <property type="component" value="Unassembled WGS sequence"/>
</dbReference>